<dbReference type="KEGG" id="cci:CC1G_00718"/>
<name>A8N3U8_COPC7</name>
<evidence type="ECO:0000313" key="2">
    <source>
        <dbReference type="EMBL" id="EAU92499.1"/>
    </source>
</evidence>
<dbReference type="InParanoid" id="A8N3U8"/>
<sequence length="158" mass="16317">MARFTSFIVGFLLFFCNAWMTLAAPVEIEGRQLLGGLGGIGCNLARIQTVTGLRRTIREVDQLAQAAGADTATANAAANARTALDTAQGGINQIAVALFSGNPPPQAGRDITEQGFNDAKAALNSITSTDPAITAAVAEAQADLDRTISAGQRVVARC</sequence>
<dbReference type="VEuPathDB" id="FungiDB:CC1G_00718"/>
<dbReference type="eggNOG" id="ENOG502SSYD">
    <property type="taxonomic scope" value="Eukaryota"/>
</dbReference>
<gene>
    <name evidence="2" type="ORF">CC1G_00718</name>
</gene>
<protein>
    <submittedName>
        <fullName evidence="2">Uncharacterized protein</fullName>
    </submittedName>
</protein>
<accession>A8N3U8</accession>
<reference evidence="2 3" key="1">
    <citation type="journal article" date="2010" name="Proc. Natl. Acad. Sci. U.S.A.">
        <title>Insights into evolution of multicellular fungi from the assembled chromosomes of the mushroom Coprinopsis cinerea (Coprinus cinereus).</title>
        <authorList>
            <person name="Stajich J.E."/>
            <person name="Wilke S.K."/>
            <person name="Ahren D."/>
            <person name="Au C.H."/>
            <person name="Birren B.W."/>
            <person name="Borodovsky M."/>
            <person name="Burns C."/>
            <person name="Canback B."/>
            <person name="Casselton L.A."/>
            <person name="Cheng C.K."/>
            <person name="Deng J."/>
            <person name="Dietrich F.S."/>
            <person name="Fargo D.C."/>
            <person name="Farman M.L."/>
            <person name="Gathman A.C."/>
            <person name="Goldberg J."/>
            <person name="Guigo R."/>
            <person name="Hoegger P.J."/>
            <person name="Hooker J.B."/>
            <person name="Huggins A."/>
            <person name="James T.Y."/>
            <person name="Kamada T."/>
            <person name="Kilaru S."/>
            <person name="Kodira C."/>
            <person name="Kues U."/>
            <person name="Kupfer D."/>
            <person name="Kwan H.S."/>
            <person name="Lomsadze A."/>
            <person name="Li W."/>
            <person name="Lilly W.W."/>
            <person name="Ma L.J."/>
            <person name="Mackey A.J."/>
            <person name="Manning G."/>
            <person name="Martin F."/>
            <person name="Muraguchi H."/>
            <person name="Natvig D.O."/>
            <person name="Palmerini H."/>
            <person name="Ramesh M.A."/>
            <person name="Rehmeyer C.J."/>
            <person name="Roe B.A."/>
            <person name="Shenoy N."/>
            <person name="Stanke M."/>
            <person name="Ter-Hovhannisyan V."/>
            <person name="Tunlid A."/>
            <person name="Velagapudi R."/>
            <person name="Vision T.J."/>
            <person name="Zeng Q."/>
            <person name="Zolan M.E."/>
            <person name="Pukkila P.J."/>
        </authorList>
    </citation>
    <scope>NUCLEOTIDE SEQUENCE [LARGE SCALE GENOMIC DNA]</scope>
    <source>
        <strain evidence="3">Okayama-7 / 130 / ATCC MYA-4618 / FGSC 9003</strain>
    </source>
</reference>
<keyword evidence="3" id="KW-1185">Reference proteome</keyword>
<dbReference type="OrthoDB" id="3178264at2759"/>
<comment type="caution">
    <text evidence="2">The sequence shown here is derived from an EMBL/GenBank/DDBJ whole genome shotgun (WGS) entry which is preliminary data.</text>
</comment>
<dbReference type="OMA" id="NLQCNVD"/>
<feature type="chain" id="PRO_5002724339" evidence="1">
    <location>
        <begin position="24"/>
        <end position="158"/>
    </location>
</feature>
<feature type="signal peptide" evidence="1">
    <location>
        <begin position="1"/>
        <end position="23"/>
    </location>
</feature>
<organism evidence="2 3">
    <name type="scientific">Coprinopsis cinerea (strain Okayama-7 / 130 / ATCC MYA-4618 / FGSC 9003)</name>
    <name type="common">Inky cap fungus</name>
    <name type="synonym">Hormographiella aspergillata</name>
    <dbReference type="NCBI Taxonomy" id="240176"/>
    <lineage>
        <taxon>Eukaryota</taxon>
        <taxon>Fungi</taxon>
        <taxon>Dikarya</taxon>
        <taxon>Basidiomycota</taxon>
        <taxon>Agaricomycotina</taxon>
        <taxon>Agaricomycetes</taxon>
        <taxon>Agaricomycetidae</taxon>
        <taxon>Agaricales</taxon>
        <taxon>Agaricineae</taxon>
        <taxon>Psathyrellaceae</taxon>
        <taxon>Coprinopsis</taxon>
    </lineage>
</organism>
<evidence type="ECO:0000256" key="1">
    <source>
        <dbReference type="SAM" id="SignalP"/>
    </source>
</evidence>
<dbReference type="AlphaFoldDB" id="A8N3U8"/>
<keyword evidence="1" id="KW-0732">Signal</keyword>
<dbReference type="GeneID" id="6005970"/>
<dbReference type="EMBL" id="AACS02000001">
    <property type="protein sequence ID" value="EAU92499.1"/>
    <property type="molecule type" value="Genomic_DNA"/>
</dbReference>
<dbReference type="Proteomes" id="UP000001861">
    <property type="component" value="Unassembled WGS sequence"/>
</dbReference>
<evidence type="ECO:0000313" key="3">
    <source>
        <dbReference type="Proteomes" id="UP000001861"/>
    </source>
</evidence>
<proteinExistence type="predicted"/>
<dbReference type="RefSeq" id="XP_001829539.1">
    <property type="nucleotide sequence ID" value="XM_001829487.2"/>
</dbReference>